<protein>
    <submittedName>
        <fullName evidence="2">Uncharacterized protein</fullName>
    </submittedName>
</protein>
<reference evidence="2 3" key="1">
    <citation type="submission" date="2018-02" db="EMBL/GenBank/DDBJ databases">
        <title>The genomes of Aspergillus section Nigri reveals drivers in fungal speciation.</title>
        <authorList>
            <consortium name="DOE Joint Genome Institute"/>
            <person name="Vesth T.C."/>
            <person name="Nybo J."/>
            <person name="Theobald S."/>
            <person name="Brandl J."/>
            <person name="Frisvad J.C."/>
            <person name="Nielsen K.F."/>
            <person name="Lyhne E.K."/>
            <person name="Kogle M.E."/>
            <person name="Kuo A."/>
            <person name="Riley R."/>
            <person name="Clum A."/>
            <person name="Nolan M."/>
            <person name="Lipzen A."/>
            <person name="Salamov A."/>
            <person name="Henrissat B."/>
            <person name="Wiebenga A."/>
            <person name="De vries R.P."/>
            <person name="Grigoriev I.V."/>
            <person name="Mortensen U.H."/>
            <person name="Andersen M.R."/>
            <person name="Baker S.E."/>
        </authorList>
    </citation>
    <scope>NUCLEOTIDE SEQUENCE [LARGE SCALE GENOMIC DNA]</scope>
    <source>
        <strain evidence="2 3">CBS 114.80</strain>
    </source>
</reference>
<sequence length="102" mass="11070">MLQRHGAGYVFAGYCTTSPPSKHSQSQDVPTYQSAAQQPGSPDLLSLPVIGARLAQESTMAEEYATEKILLLKHLSRIEAETGWKTSDRAAALRGLWGLGRL</sequence>
<dbReference type="EMBL" id="KZ825540">
    <property type="protein sequence ID" value="PYI28860.1"/>
    <property type="molecule type" value="Genomic_DNA"/>
</dbReference>
<evidence type="ECO:0000256" key="1">
    <source>
        <dbReference type="SAM" id="MobiDB-lite"/>
    </source>
</evidence>
<feature type="compositionally biased region" description="Polar residues" evidence="1">
    <location>
        <begin position="17"/>
        <end position="40"/>
    </location>
</feature>
<evidence type="ECO:0000313" key="2">
    <source>
        <dbReference type="EMBL" id="PYI28860.1"/>
    </source>
</evidence>
<dbReference type="AlphaFoldDB" id="A0A2V5IK46"/>
<feature type="region of interest" description="Disordered" evidence="1">
    <location>
        <begin position="17"/>
        <end position="42"/>
    </location>
</feature>
<proteinExistence type="predicted"/>
<organism evidence="2 3">
    <name type="scientific">Aspergillus indologenus CBS 114.80</name>
    <dbReference type="NCBI Taxonomy" id="1450541"/>
    <lineage>
        <taxon>Eukaryota</taxon>
        <taxon>Fungi</taxon>
        <taxon>Dikarya</taxon>
        <taxon>Ascomycota</taxon>
        <taxon>Pezizomycotina</taxon>
        <taxon>Eurotiomycetes</taxon>
        <taxon>Eurotiomycetidae</taxon>
        <taxon>Eurotiales</taxon>
        <taxon>Aspergillaceae</taxon>
        <taxon>Aspergillus</taxon>
        <taxon>Aspergillus subgen. Circumdati</taxon>
    </lineage>
</organism>
<evidence type="ECO:0000313" key="3">
    <source>
        <dbReference type="Proteomes" id="UP000248817"/>
    </source>
</evidence>
<accession>A0A2V5IK46</accession>
<gene>
    <name evidence="2" type="ORF">BP00DRAFT_448924</name>
</gene>
<keyword evidence="3" id="KW-1185">Reference proteome</keyword>
<dbReference type="Proteomes" id="UP000248817">
    <property type="component" value="Unassembled WGS sequence"/>
</dbReference>
<name>A0A2V5IK46_9EURO</name>